<evidence type="ECO:0000313" key="3">
    <source>
        <dbReference type="Proteomes" id="UP001217417"/>
    </source>
</evidence>
<protein>
    <submittedName>
        <fullName evidence="2">Uncharacterized protein</fullName>
    </submittedName>
</protein>
<dbReference type="RefSeq" id="XP_056042019.1">
    <property type="nucleotide sequence ID" value="XM_056186039.1"/>
</dbReference>
<sequence length="118" mass="12960">MTDGHFSSSPTSQELSSLPRRSRRELDYYWLNDGSDEEAESQDRLPRSPRLAAQSKVDISIDDVASNVFPEESASQLLTNTSVADTASSISKKSMLGAIAHEISNYRVSLYTSGLSFP</sequence>
<feature type="compositionally biased region" description="Low complexity" evidence="1">
    <location>
        <begin position="7"/>
        <end position="19"/>
    </location>
</feature>
<accession>A0AAD7QNJ0</accession>
<dbReference type="EMBL" id="JARPMG010000008">
    <property type="protein sequence ID" value="KAJ8098569.1"/>
    <property type="molecule type" value="Genomic_DNA"/>
</dbReference>
<evidence type="ECO:0000313" key="2">
    <source>
        <dbReference type="EMBL" id="KAJ8098569.1"/>
    </source>
</evidence>
<evidence type="ECO:0000256" key="1">
    <source>
        <dbReference type="SAM" id="MobiDB-lite"/>
    </source>
</evidence>
<dbReference type="GeneID" id="80881205"/>
<reference evidence="2" key="1">
    <citation type="submission" date="2023-03" db="EMBL/GenBank/DDBJ databases">
        <title>Near-Complete genome sequence of Lipomyces tetrasporous NRRL Y-64009, an oleaginous yeast capable of growing on lignocellulosic hydrolysates.</title>
        <authorList>
            <consortium name="Lawrence Berkeley National Laboratory"/>
            <person name="Jagtap S.S."/>
            <person name="Liu J.-J."/>
            <person name="Walukiewicz H.E."/>
            <person name="Pangilinan J."/>
            <person name="Lipzen A."/>
            <person name="Ahrendt S."/>
            <person name="Koriabine M."/>
            <person name="Cobaugh K."/>
            <person name="Salamov A."/>
            <person name="Yoshinaga Y."/>
            <person name="Ng V."/>
            <person name="Daum C."/>
            <person name="Grigoriev I.V."/>
            <person name="Slininger P.J."/>
            <person name="Dien B.S."/>
            <person name="Jin Y.-S."/>
            <person name="Rao C.V."/>
        </authorList>
    </citation>
    <scope>NUCLEOTIDE SEQUENCE</scope>
    <source>
        <strain evidence="2">NRRL Y-64009</strain>
    </source>
</reference>
<feature type="region of interest" description="Disordered" evidence="1">
    <location>
        <begin position="1"/>
        <end position="20"/>
    </location>
</feature>
<gene>
    <name evidence="2" type="ORF">POJ06DRAFT_239461</name>
</gene>
<name>A0AAD7QNJ0_9ASCO</name>
<dbReference type="Proteomes" id="UP001217417">
    <property type="component" value="Unassembled WGS sequence"/>
</dbReference>
<dbReference type="AlphaFoldDB" id="A0AAD7QNJ0"/>
<organism evidence="2 3">
    <name type="scientific">Lipomyces tetrasporus</name>
    <dbReference type="NCBI Taxonomy" id="54092"/>
    <lineage>
        <taxon>Eukaryota</taxon>
        <taxon>Fungi</taxon>
        <taxon>Dikarya</taxon>
        <taxon>Ascomycota</taxon>
        <taxon>Saccharomycotina</taxon>
        <taxon>Lipomycetes</taxon>
        <taxon>Lipomycetales</taxon>
        <taxon>Lipomycetaceae</taxon>
        <taxon>Lipomyces</taxon>
    </lineage>
</organism>
<keyword evidence="3" id="KW-1185">Reference proteome</keyword>
<comment type="caution">
    <text evidence="2">The sequence shown here is derived from an EMBL/GenBank/DDBJ whole genome shotgun (WGS) entry which is preliminary data.</text>
</comment>
<proteinExistence type="predicted"/>